<name>A0ABR0SQ77_9HYPO</name>
<accession>A0ABR0SQ77</accession>
<evidence type="ECO:0008006" key="3">
    <source>
        <dbReference type="Google" id="ProtNLM"/>
    </source>
</evidence>
<protein>
    <recommendedName>
        <fullName evidence="3">Alpha-xenorhabdolysin family binary toxin subunit B</fullName>
    </recommendedName>
</protein>
<comment type="caution">
    <text evidence="1">The sequence shown here is derived from an EMBL/GenBank/DDBJ whole genome shotgun (WGS) entry which is preliminary data.</text>
</comment>
<reference evidence="1 2" key="1">
    <citation type="submission" date="2024-01" db="EMBL/GenBank/DDBJ databases">
        <title>Complete genome of Cladobotryum mycophilum ATHUM6906.</title>
        <authorList>
            <person name="Christinaki A.C."/>
            <person name="Myridakis A.I."/>
            <person name="Kouvelis V.N."/>
        </authorList>
    </citation>
    <scope>NUCLEOTIDE SEQUENCE [LARGE SCALE GENOMIC DNA]</scope>
    <source>
        <strain evidence="1 2">ATHUM6906</strain>
    </source>
</reference>
<sequence length="291" mass="32464">MAFDESFLSPRGFLVNNGSRFVCDGPNFSKLQQATQATLNLPYNDGGIRYRVGFTDRGMQELYVDIIIPVMEEFYKITNQSMALESGYRSVGDVCNVILELSATAQIDYDEIFDALKRLYGDESGNDSLREEVQAKMKERIDKLKSLSNLATITTDNLREAIGNVNEAQIRVKIIDSELGSQSIIQRLRECHEGERNSDDFDTDCSAVEILKGIIAKQNMQDDSGASLANLQLAVGAAFEIWNDLTALSDFVAEHTEPGPGPLLNLQKNKLLEMWSNLATEVHKFKDSYIG</sequence>
<keyword evidence="2" id="KW-1185">Reference proteome</keyword>
<evidence type="ECO:0000313" key="1">
    <source>
        <dbReference type="EMBL" id="KAK5994344.1"/>
    </source>
</evidence>
<proteinExistence type="predicted"/>
<organism evidence="1 2">
    <name type="scientific">Cladobotryum mycophilum</name>
    <dbReference type="NCBI Taxonomy" id="491253"/>
    <lineage>
        <taxon>Eukaryota</taxon>
        <taxon>Fungi</taxon>
        <taxon>Dikarya</taxon>
        <taxon>Ascomycota</taxon>
        <taxon>Pezizomycotina</taxon>
        <taxon>Sordariomycetes</taxon>
        <taxon>Hypocreomycetidae</taxon>
        <taxon>Hypocreales</taxon>
        <taxon>Hypocreaceae</taxon>
        <taxon>Cladobotryum</taxon>
    </lineage>
</organism>
<evidence type="ECO:0000313" key="2">
    <source>
        <dbReference type="Proteomes" id="UP001338125"/>
    </source>
</evidence>
<dbReference type="Proteomes" id="UP001338125">
    <property type="component" value="Unassembled WGS sequence"/>
</dbReference>
<dbReference type="EMBL" id="JAVFKD010000010">
    <property type="protein sequence ID" value="KAK5994344.1"/>
    <property type="molecule type" value="Genomic_DNA"/>
</dbReference>
<gene>
    <name evidence="1" type="ORF">PT974_04818</name>
</gene>